<evidence type="ECO:0000313" key="1">
    <source>
        <dbReference type="EMBL" id="KFD53563.1"/>
    </source>
</evidence>
<accession>A0A085NJL8</accession>
<dbReference type="PROSITE" id="PS51257">
    <property type="entry name" value="PROKAR_LIPOPROTEIN"/>
    <property type="match status" value="1"/>
</dbReference>
<dbReference type="Proteomes" id="UP000030758">
    <property type="component" value="Unassembled WGS sequence"/>
</dbReference>
<dbReference type="EMBL" id="KL363215">
    <property type="protein sequence ID" value="KFD53563.1"/>
    <property type="molecule type" value="Genomic_DNA"/>
</dbReference>
<gene>
    <name evidence="1" type="ORF">M513_05479</name>
    <name evidence="2" type="ORF">M514_05479</name>
</gene>
<organism evidence="2">
    <name type="scientific">Trichuris suis</name>
    <name type="common">pig whipworm</name>
    <dbReference type="NCBI Taxonomy" id="68888"/>
    <lineage>
        <taxon>Eukaryota</taxon>
        <taxon>Metazoa</taxon>
        <taxon>Ecdysozoa</taxon>
        <taxon>Nematoda</taxon>
        <taxon>Enoplea</taxon>
        <taxon>Dorylaimia</taxon>
        <taxon>Trichinellida</taxon>
        <taxon>Trichuridae</taxon>
        <taxon>Trichuris</taxon>
    </lineage>
</organism>
<protein>
    <submittedName>
        <fullName evidence="2">Uncharacterized protein</fullName>
    </submittedName>
</protein>
<evidence type="ECO:0000313" key="2">
    <source>
        <dbReference type="EMBL" id="KFD69664.1"/>
    </source>
</evidence>
<evidence type="ECO:0000313" key="3">
    <source>
        <dbReference type="Proteomes" id="UP000030764"/>
    </source>
</evidence>
<name>A0A085NJL8_9BILA</name>
<sequence length="80" mass="8559">MRGLCTPWTAWTCPGPSSFGCVLDGTRTIAEHGFTPVLIPVKQVNSHSHDSDAAHVGVTAIRTALKRRAEATMETPAVIM</sequence>
<dbReference type="AlphaFoldDB" id="A0A085NJL8"/>
<dbReference type="EMBL" id="KL367493">
    <property type="protein sequence ID" value="KFD69664.1"/>
    <property type="molecule type" value="Genomic_DNA"/>
</dbReference>
<reference evidence="2 3" key="1">
    <citation type="journal article" date="2014" name="Nat. Genet.">
        <title>Genome and transcriptome of the porcine whipworm Trichuris suis.</title>
        <authorList>
            <person name="Jex A.R."/>
            <person name="Nejsum P."/>
            <person name="Schwarz E.M."/>
            <person name="Hu L."/>
            <person name="Young N.D."/>
            <person name="Hall R.S."/>
            <person name="Korhonen P.K."/>
            <person name="Liao S."/>
            <person name="Thamsborg S."/>
            <person name="Xia J."/>
            <person name="Xu P."/>
            <person name="Wang S."/>
            <person name="Scheerlinck J.P."/>
            <person name="Hofmann A."/>
            <person name="Sternberg P.W."/>
            <person name="Wang J."/>
            <person name="Gasser R.B."/>
        </authorList>
    </citation>
    <scope>NUCLEOTIDE SEQUENCE [LARGE SCALE GENOMIC DNA]</scope>
    <source>
        <strain evidence="2">DCEP-RM93F</strain>
        <strain evidence="1">DCEP-RM93M</strain>
    </source>
</reference>
<keyword evidence="3" id="KW-1185">Reference proteome</keyword>
<proteinExistence type="predicted"/>
<dbReference type="Proteomes" id="UP000030764">
    <property type="component" value="Unassembled WGS sequence"/>
</dbReference>